<dbReference type="RefSeq" id="WP_144343767.1">
    <property type="nucleotide sequence ID" value="NZ_CACSAS010000001.1"/>
</dbReference>
<evidence type="ECO:0000256" key="1">
    <source>
        <dbReference type="SAM" id="Phobius"/>
    </source>
</evidence>
<name>A0A5S9N8V3_9HYPH</name>
<accession>A0A5S9N8V3</accession>
<dbReference type="EMBL" id="CACSAS010000001">
    <property type="protein sequence ID" value="CAA0085638.1"/>
    <property type="molecule type" value="Genomic_DNA"/>
</dbReference>
<keyword evidence="3" id="KW-1185">Reference proteome</keyword>
<feature type="transmembrane region" description="Helical" evidence="1">
    <location>
        <begin position="73"/>
        <end position="91"/>
    </location>
</feature>
<dbReference type="Proteomes" id="UP000433050">
    <property type="component" value="Unassembled WGS sequence"/>
</dbReference>
<organism evidence="2 3">
    <name type="scientific">Starkeya nomas</name>
    <dbReference type="NCBI Taxonomy" id="2666134"/>
    <lineage>
        <taxon>Bacteria</taxon>
        <taxon>Pseudomonadati</taxon>
        <taxon>Pseudomonadota</taxon>
        <taxon>Alphaproteobacteria</taxon>
        <taxon>Hyphomicrobiales</taxon>
        <taxon>Xanthobacteraceae</taxon>
        <taxon>Starkeya</taxon>
    </lineage>
</organism>
<keyword evidence="1" id="KW-1133">Transmembrane helix</keyword>
<feature type="transmembrane region" description="Helical" evidence="1">
    <location>
        <begin position="12"/>
        <end position="35"/>
    </location>
</feature>
<keyword evidence="1" id="KW-0812">Transmembrane</keyword>
<proteinExistence type="predicted"/>
<evidence type="ECO:0000313" key="3">
    <source>
        <dbReference type="Proteomes" id="UP000433050"/>
    </source>
</evidence>
<keyword evidence="1" id="KW-0472">Membrane</keyword>
<evidence type="ECO:0000313" key="2">
    <source>
        <dbReference type="EMBL" id="CAA0085638.1"/>
    </source>
</evidence>
<protein>
    <submittedName>
        <fullName evidence="2">Uncharacterized protein</fullName>
    </submittedName>
</protein>
<sequence length="131" mass="13690">MAALEPNVVALAWFALFSTLCCVGFLILSGSFPLNALRERGQASSPVLALVNGALMLALGGLTLAFGLVELQLTSVIVVAGLAFLFAPASFEIWPERWKDGRTVLAIMALAQIGALAALYRIGGDAFAPLV</sequence>
<gene>
    <name evidence="2" type="ORF">STARVERO_00048</name>
</gene>
<feature type="transmembrane region" description="Helical" evidence="1">
    <location>
        <begin position="47"/>
        <end position="67"/>
    </location>
</feature>
<feature type="transmembrane region" description="Helical" evidence="1">
    <location>
        <begin position="103"/>
        <end position="122"/>
    </location>
</feature>
<dbReference type="AlphaFoldDB" id="A0A5S9N8V3"/>
<reference evidence="2 3" key="1">
    <citation type="submission" date="2019-12" db="EMBL/GenBank/DDBJ databases">
        <authorList>
            <person name="Reyes-Prieto M."/>
        </authorList>
    </citation>
    <scope>NUCLEOTIDE SEQUENCE [LARGE SCALE GENOMIC DNA]</scope>
    <source>
        <strain evidence="2">HF14-78462</strain>
    </source>
</reference>